<protein>
    <submittedName>
        <fullName evidence="1">Uncharacterized protein</fullName>
    </submittedName>
</protein>
<feature type="non-terminal residue" evidence="1">
    <location>
        <position position="1"/>
    </location>
</feature>
<accession>A0AAN4YZJ1</accession>
<proteinExistence type="predicted"/>
<dbReference type="AlphaFoldDB" id="A0AAN4YZJ1"/>
<comment type="caution">
    <text evidence="1">The sequence shown here is derived from an EMBL/GenBank/DDBJ whole genome shotgun (WGS) entry which is preliminary data.</text>
</comment>
<organism evidence="1 2">
    <name type="scientific">Pristionchus mayeri</name>
    <dbReference type="NCBI Taxonomy" id="1317129"/>
    <lineage>
        <taxon>Eukaryota</taxon>
        <taxon>Metazoa</taxon>
        <taxon>Ecdysozoa</taxon>
        <taxon>Nematoda</taxon>
        <taxon>Chromadorea</taxon>
        <taxon>Rhabditida</taxon>
        <taxon>Rhabditina</taxon>
        <taxon>Diplogasteromorpha</taxon>
        <taxon>Diplogasteroidea</taxon>
        <taxon>Neodiplogasteridae</taxon>
        <taxon>Pristionchus</taxon>
    </lineage>
</organism>
<evidence type="ECO:0000313" key="1">
    <source>
        <dbReference type="EMBL" id="GMR30594.1"/>
    </source>
</evidence>
<evidence type="ECO:0000313" key="2">
    <source>
        <dbReference type="Proteomes" id="UP001328107"/>
    </source>
</evidence>
<dbReference type="EMBL" id="BTRK01000001">
    <property type="protein sequence ID" value="GMR30594.1"/>
    <property type="molecule type" value="Genomic_DNA"/>
</dbReference>
<sequence length="181" mass="21296">LEPHDNRPDLFFKSPEGIIFTERQPHVLLASPPKELTISLRIPNSASPILHYAGCLFGSYFYTRKRGLFRDLNYLLVWVDLQMLTFRVLRETDSSSALFFHRQPYYLERSGILSSAWLVMHFENIDEPMHVNLSGLSLDDSWMIYKDYKMFILRKGKREWREATENVIVVQHPDLDNKCVS</sequence>
<keyword evidence="2" id="KW-1185">Reference proteome</keyword>
<reference evidence="2" key="1">
    <citation type="submission" date="2022-10" db="EMBL/GenBank/DDBJ databases">
        <title>Genome assembly of Pristionchus species.</title>
        <authorList>
            <person name="Yoshida K."/>
            <person name="Sommer R.J."/>
        </authorList>
    </citation>
    <scope>NUCLEOTIDE SEQUENCE [LARGE SCALE GENOMIC DNA]</scope>
    <source>
        <strain evidence="2">RS5460</strain>
    </source>
</reference>
<gene>
    <name evidence="1" type="ORF">PMAYCL1PPCAC_00789</name>
</gene>
<name>A0AAN4YZJ1_9BILA</name>
<dbReference type="Proteomes" id="UP001328107">
    <property type="component" value="Unassembled WGS sequence"/>
</dbReference>
<feature type="non-terminal residue" evidence="1">
    <location>
        <position position="181"/>
    </location>
</feature>